<evidence type="ECO:0000313" key="2">
    <source>
        <dbReference type="EMBL" id="VDP14978.1"/>
    </source>
</evidence>
<evidence type="ECO:0000313" key="3">
    <source>
        <dbReference type="Proteomes" id="UP000267606"/>
    </source>
</evidence>
<dbReference type="SUPFAM" id="SSF55394">
    <property type="entry name" value="Bactericidal permeability-increasing protein, BPI"/>
    <property type="match status" value="1"/>
</dbReference>
<proteinExistence type="predicted"/>
<name>A0A183I2E6_9BILA</name>
<evidence type="ECO:0000259" key="1">
    <source>
        <dbReference type="Pfam" id="PF02886"/>
    </source>
</evidence>
<dbReference type="InterPro" id="IPR001124">
    <property type="entry name" value="Lipid-bd_serum_glycop_C"/>
</dbReference>
<gene>
    <name evidence="2" type="ORF">OFLC_LOCUS13908</name>
</gene>
<dbReference type="STRING" id="387005.A0A183I2E6"/>
<dbReference type="InterPro" id="IPR017943">
    <property type="entry name" value="Bactericidal_perm-incr_a/b_dom"/>
</dbReference>
<dbReference type="WBParaSite" id="OFLC_0001390901-mRNA-1">
    <property type="protein sequence ID" value="OFLC_0001390901-mRNA-1"/>
    <property type="gene ID" value="OFLC_0001390901"/>
</dbReference>
<dbReference type="EMBL" id="UZAJ01040461">
    <property type="protein sequence ID" value="VDP14978.1"/>
    <property type="molecule type" value="Genomic_DNA"/>
</dbReference>
<dbReference type="Pfam" id="PF02886">
    <property type="entry name" value="LBP_BPI_CETP_C"/>
    <property type="match status" value="1"/>
</dbReference>
<dbReference type="Gene3D" id="3.15.20.10">
    <property type="entry name" value="Bactericidal permeability-increasing protein, domain 2"/>
    <property type="match status" value="1"/>
</dbReference>
<sequence>MDGTKIMQAVAVVVKAAKSSPVLSYQFTAIIFLTRLLGNEMMLFAVDDQTISSLGPILRTSCTSRFCFADLILQLAEQYPNSKIRLVFAPTRAPAVSFQAKQGDHIN</sequence>
<evidence type="ECO:0000313" key="4">
    <source>
        <dbReference type="WBParaSite" id="OFLC_0001390901-mRNA-1"/>
    </source>
</evidence>
<dbReference type="GO" id="GO:0008289">
    <property type="term" value="F:lipid binding"/>
    <property type="evidence" value="ECO:0007669"/>
    <property type="project" value="InterPro"/>
</dbReference>
<keyword evidence="3" id="KW-1185">Reference proteome</keyword>
<dbReference type="AlphaFoldDB" id="A0A183I2E6"/>
<feature type="domain" description="Lipid-binding serum glycoprotein C-terminal" evidence="1">
    <location>
        <begin position="43"/>
        <end position="103"/>
    </location>
</feature>
<reference evidence="4" key="1">
    <citation type="submission" date="2016-06" db="UniProtKB">
        <authorList>
            <consortium name="WormBaseParasite"/>
        </authorList>
    </citation>
    <scope>IDENTIFICATION</scope>
</reference>
<accession>A0A183I2E6</accession>
<protein>
    <submittedName>
        <fullName evidence="4">BPI2 domain-containing protein</fullName>
    </submittedName>
</protein>
<dbReference type="Proteomes" id="UP000267606">
    <property type="component" value="Unassembled WGS sequence"/>
</dbReference>
<reference evidence="2 3" key="2">
    <citation type="submission" date="2018-11" db="EMBL/GenBank/DDBJ databases">
        <authorList>
            <consortium name="Pathogen Informatics"/>
        </authorList>
    </citation>
    <scope>NUCLEOTIDE SEQUENCE [LARGE SCALE GENOMIC DNA]</scope>
</reference>
<organism evidence="4">
    <name type="scientific">Onchocerca flexuosa</name>
    <dbReference type="NCBI Taxonomy" id="387005"/>
    <lineage>
        <taxon>Eukaryota</taxon>
        <taxon>Metazoa</taxon>
        <taxon>Ecdysozoa</taxon>
        <taxon>Nematoda</taxon>
        <taxon>Chromadorea</taxon>
        <taxon>Rhabditida</taxon>
        <taxon>Spirurina</taxon>
        <taxon>Spiruromorpha</taxon>
        <taxon>Filarioidea</taxon>
        <taxon>Onchocercidae</taxon>
        <taxon>Onchocerca</taxon>
    </lineage>
</organism>